<comment type="caution">
    <text evidence="2">The sequence shown here is derived from an EMBL/GenBank/DDBJ whole genome shotgun (WGS) entry which is preliminary data.</text>
</comment>
<dbReference type="Proteomes" id="UP001148838">
    <property type="component" value="Unassembled WGS sequence"/>
</dbReference>
<evidence type="ECO:0000313" key="3">
    <source>
        <dbReference type="Proteomes" id="UP001148838"/>
    </source>
</evidence>
<dbReference type="Pfam" id="PF16087">
    <property type="entry name" value="DUF4817"/>
    <property type="match status" value="1"/>
</dbReference>
<gene>
    <name evidence="2" type="ORF">ANN_06248</name>
</gene>
<protein>
    <recommendedName>
        <fullName evidence="1">DUF4817 domain-containing protein</fullName>
    </recommendedName>
</protein>
<proteinExistence type="predicted"/>
<feature type="domain" description="DUF4817" evidence="1">
    <location>
        <begin position="159"/>
        <end position="208"/>
    </location>
</feature>
<name>A0ABQ8TEA5_PERAM</name>
<evidence type="ECO:0000259" key="1">
    <source>
        <dbReference type="Pfam" id="PF16087"/>
    </source>
</evidence>
<accession>A0ABQ8TEA5</accession>
<organism evidence="2 3">
    <name type="scientific">Periplaneta americana</name>
    <name type="common">American cockroach</name>
    <name type="synonym">Blatta americana</name>
    <dbReference type="NCBI Taxonomy" id="6978"/>
    <lineage>
        <taxon>Eukaryota</taxon>
        <taxon>Metazoa</taxon>
        <taxon>Ecdysozoa</taxon>
        <taxon>Arthropoda</taxon>
        <taxon>Hexapoda</taxon>
        <taxon>Insecta</taxon>
        <taxon>Pterygota</taxon>
        <taxon>Neoptera</taxon>
        <taxon>Polyneoptera</taxon>
        <taxon>Dictyoptera</taxon>
        <taxon>Blattodea</taxon>
        <taxon>Blattoidea</taxon>
        <taxon>Blattidae</taxon>
        <taxon>Blattinae</taxon>
        <taxon>Periplaneta</taxon>
    </lineage>
</organism>
<keyword evidence="3" id="KW-1185">Reference proteome</keyword>
<dbReference type="InterPro" id="IPR032135">
    <property type="entry name" value="DUF4817"/>
</dbReference>
<reference evidence="2 3" key="1">
    <citation type="journal article" date="2022" name="Allergy">
        <title>Genome assembly and annotation of Periplaneta americana reveal a comprehensive cockroach allergen profile.</title>
        <authorList>
            <person name="Wang L."/>
            <person name="Xiong Q."/>
            <person name="Saelim N."/>
            <person name="Wang L."/>
            <person name="Nong W."/>
            <person name="Wan A.T."/>
            <person name="Shi M."/>
            <person name="Liu X."/>
            <person name="Cao Q."/>
            <person name="Hui J.H.L."/>
            <person name="Sookrung N."/>
            <person name="Leung T.F."/>
            <person name="Tungtrongchitr A."/>
            <person name="Tsui S.K.W."/>
        </authorList>
    </citation>
    <scope>NUCLEOTIDE SEQUENCE [LARGE SCALE GENOMIC DNA]</scope>
    <source>
        <strain evidence="2">PWHHKU_190912</strain>
    </source>
</reference>
<dbReference type="EMBL" id="JAJSOF020000011">
    <property type="protein sequence ID" value="KAJ4444456.1"/>
    <property type="molecule type" value="Genomic_DNA"/>
</dbReference>
<evidence type="ECO:0000313" key="2">
    <source>
        <dbReference type="EMBL" id="KAJ4444456.1"/>
    </source>
</evidence>
<sequence length="278" mass="32728">MTKENFVHSSVFKNSWKNYLSAENSELVFANMKHLLLDPSKRNRYIYPQTFISHFDDCILSSLTLKDPWGEHVDNVTDYIKVNDIRFSEKINTFAISQFTRTKAAYAVKASSTELVSIVRSKNTFAFSSDERTFNIESYFRTVQSNHQLRMDVYIFPELVDMVMCYGEARGNGRRALHMYQQQYENRNHPHHTMFARFCQRLRDDGSLRRRRIGGTPRRHPFSIDDYIELKCKDTDRPQISADMLRRFRLTCTQRIPNLTGPVDNNDVTLQRNRNKSA</sequence>